<organism evidence="8 9">
    <name type="scientific">Adiantum capillus-veneris</name>
    <name type="common">Maidenhair fern</name>
    <dbReference type="NCBI Taxonomy" id="13818"/>
    <lineage>
        <taxon>Eukaryota</taxon>
        <taxon>Viridiplantae</taxon>
        <taxon>Streptophyta</taxon>
        <taxon>Embryophyta</taxon>
        <taxon>Tracheophyta</taxon>
        <taxon>Polypodiopsida</taxon>
        <taxon>Polypodiidae</taxon>
        <taxon>Polypodiales</taxon>
        <taxon>Pteridineae</taxon>
        <taxon>Pteridaceae</taxon>
        <taxon>Vittarioideae</taxon>
        <taxon>Adiantum</taxon>
    </lineage>
</organism>
<dbReference type="InterPro" id="IPR003835">
    <property type="entry name" value="Glyco_trans_19"/>
</dbReference>
<comment type="caution">
    <text evidence="8">The sequence shown here is derived from an EMBL/GenBank/DDBJ whole genome shotgun (WGS) entry which is preliminary data.</text>
</comment>
<dbReference type="EMBL" id="JABFUD020000015">
    <property type="protein sequence ID" value="KAI5069300.1"/>
    <property type="molecule type" value="Genomic_DNA"/>
</dbReference>
<evidence type="ECO:0000256" key="5">
    <source>
        <dbReference type="ARBA" id="ARBA00022679"/>
    </source>
</evidence>
<evidence type="ECO:0000256" key="6">
    <source>
        <dbReference type="ARBA" id="ARBA00023098"/>
    </source>
</evidence>
<sequence>MRCFFRRAFSCRYYHQLRVFLIAGEPSGDVIGSRLMASLNQLHPFGLKFAGVGGPLMEKQGLTSEFPMDDLSVMGALELLPHLFKLRARLKQTLVAAEIFQPDIVVAIDSKGFSFRVLKQLRAKCMEQQRNIPLSILYVAPSVWAWKGGERQLWKWIGIVDHILCILPFEESLCKQNGLAATFVGHPALEDAFFDSNRANSWTLKWHIEGDKKNFFSSHGLPEGTTLLSLLPGSRLQEVKRMMPIYRETLEILKDDICNLTVTIPTTFSSQLIQKIENEITKWDIPVVLLPGATLKQKYDAFNASVVGLCTSGTIVLQMQLARLPCVVAYRANTITEWLVKRSTQLRYMSLPNILLDAPIIPEAALSDCTPSRLAEMLRRLLCDDALRQEQIFAAEKIICLPTMFLYRVKQWSHVFRATEFLKPFKKLEYTASVCLSPSKVQSKCRHSAILKLDTVVHIIWLQDDKSSASLFKKEKHVDTVAHSSEKRVEISMGQLQRTKN</sequence>
<evidence type="ECO:0000256" key="3">
    <source>
        <dbReference type="ARBA" id="ARBA00022556"/>
    </source>
</evidence>
<dbReference type="GO" id="GO:0008915">
    <property type="term" value="F:lipid-A-disaccharide synthase activity"/>
    <property type="evidence" value="ECO:0007669"/>
    <property type="project" value="UniProtKB-EC"/>
</dbReference>
<dbReference type="GO" id="GO:0005543">
    <property type="term" value="F:phospholipid binding"/>
    <property type="evidence" value="ECO:0007669"/>
    <property type="project" value="TreeGrafter"/>
</dbReference>
<evidence type="ECO:0000256" key="2">
    <source>
        <dbReference type="ARBA" id="ARBA00022516"/>
    </source>
</evidence>
<evidence type="ECO:0000256" key="1">
    <source>
        <dbReference type="ARBA" id="ARBA00012687"/>
    </source>
</evidence>
<evidence type="ECO:0000256" key="4">
    <source>
        <dbReference type="ARBA" id="ARBA00022676"/>
    </source>
</evidence>
<dbReference type="PANTHER" id="PTHR30372:SF4">
    <property type="entry name" value="LIPID-A-DISACCHARIDE SYNTHASE, MITOCHONDRIAL-RELATED"/>
    <property type="match status" value="1"/>
</dbReference>
<keyword evidence="5" id="KW-0808">Transferase</keyword>
<gene>
    <name evidence="8" type="ORF">GOP47_0015601</name>
</gene>
<keyword evidence="4" id="KW-0328">Glycosyltransferase</keyword>
<name>A0A9D4UK19_ADICA</name>
<keyword evidence="6" id="KW-0443">Lipid metabolism</keyword>
<comment type="catalytic activity">
    <reaction evidence="7">
        <text>a lipid X + a UDP-2-N,3-O-bis[(3R)-3-hydroxyacyl]-alpha-D-glucosamine = a lipid A disaccharide + UDP + H(+)</text>
        <dbReference type="Rhea" id="RHEA:67828"/>
        <dbReference type="ChEBI" id="CHEBI:15378"/>
        <dbReference type="ChEBI" id="CHEBI:58223"/>
        <dbReference type="ChEBI" id="CHEBI:137748"/>
        <dbReference type="ChEBI" id="CHEBI:176338"/>
        <dbReference type="ChEBI" id="CHEBI:176343"/>
        <dbReference type="EC" id="2.4.1.182"/>
    </reaction>
</comment>
<reference evidence="8" key="1">
    <citation type="submission" date="2021-01" db="EMBL/GenBank/DDBJ databases">
        <title>Adiantum capillus-veneris genome.</title>
        <authorList>
            <person name="Fang Y."/>
            <person name="Liao Q."/>
        </authorList>
    </citation>
    <scope>NUCLEOTIDE SEQUENCE</scope>
    <source>
        <strain evidence="8">H3</strain>
        <tissue evidence="8">Leaf</tissue>
    </source>
</reference>
<evidence type="ECO:0000313" key="8">
    <source>
        <dbReference type="EMBL" id="KAI5069300.1"/>
    </source>
</evidence>
<evidence type="ECO:0000256" key="7">
    <source>
        <dbReference type="ARBA" id="ARBA00048975"/>
    </source>
</evidence>
<dbReference type="Pfam" id="PF02684">
    <property type="entry name" value="LpxB"/>
    <property type="match status" value="1"/>
</dbReference>
<keyword evidence="9" id="KW-1185">Reference proteome</keyword>
<dbReference type="PANTHER" id="PTHR30372">
    <property type="entry name" value="LIPID-A-DISACCHARIDE SYNTHASE"/>
    <property type="match status" value="1"/>
</dbReference>
<dbReference type="GO" id="GO:0016020">
    <property type="term" value="C:membrane"/>
    <property type="evidence" value="ECO:0007669"/>
    <property type="project" value="GOC"/>
</dbReference>
<proteinExistence type="predicted"/>
<accession>A0A9D4UK19</accession>
<evidence type="ECO:0000313" key="9">
    <source>
        <dbReference type="Proteomes" id="UP000886520"/>
    </source>
</evidence>
<keyword evidence="3" id="KW-0441">Lipid A biosynthesis</keyword>
<dbReference type="SUPFAM" id="SSF53756">
    <property type="entry name" value="UDP-Glycosyltransferase/glycogen phosphorylase"/>
    <property type="match status" value="1"/>
</dbReference>
<dbReference type="EC" id="2.4.1.182" evidence="1"/>
<dbReference type="OrthoDB" id="2419at2759"/>
<protein>
    <recommendedName>
        <fullName evidence="1">lipid-A-disaccharide synthase</fullName>
        <ecNumber evidence="1">2.4.1.182</ecNumber>
    </recommendedName>
</protein>
<dbReference type="AlphaFoldDB" id="A0A9D4UK19"/>
<dbReference type="Proteomes" id="UP000886520">
    <property type="component" value="Chromosome 15"/>
</dbReference>
<keyword evidence="2" id="KW-0444">Lipid biosynthesis</keyword>
<dbReference type="GO" id="GO:0009245">
    <property type="term" value="P:lipid A biosynthetic process"/>
    <property type="evidence" value="ECO:0007669"/>
    <property type="project" value="UniProtKB-KW"/>
</dbReference>